<dbReference type="PANTHER" id="PTHR13172">
    <property type="entry name" value="MITOCHONDRIAL IMPORT INNER MEMBRANE TRANSLOCASE SUBUNIT TIM9B"/>
    <property type="match status" value="1"/>
</dbReference>
<evidence type="ECO:0000259" key="9">
    <source>
        <dbReference type="Pfam" id="PF02953"/>
    </source>
</evidence>
<dbReference type="GO" id="GO:0015031">
    <property type="term" value="P:protein transport"/>
    <property type="evidence" value="ECO:0007669"/>
    <property type="project" value="UniProtKB-KW"/>
</dbReference>
<proteinExistence type="inferred from homology"/>
<comment type="function">
    <text evidence="8">Mitochondrial intermembrane chaperone that participates in the import and insertion of some multi-pass transmembrane proteins into the mitochondrial inner membrane. Also required for the transfer of beta-barrel precursors from the TOM complex to the sorting and assembly machinery (SAM complex) of the outer membrane. Acts as a chaperone-like protein that protects the hydrophobic precursors from aggregation and guide them through the mitochondrial intermembrane space.</text>
</comment>
<name>A0ABD0KMT3_9CAEN</name>
<protein>
    <recommendedName>
        <fullName evidence="8">Mitochondrial import inner membrane translocase subunit</fullName>
    </recommendedName>
</protein>
<feature type="domain" description="Tim10-like" evidence="9">
    <location>
        <begin position="19"/>
        <end position="77"/>
    </location>
</feature>
<dbReference type="GO" id="GO:0005743">
    <property type="term" value="C:mitochondrial inner membrane"/>
    <property type="evidence" value="ECO:0007669"/>
    <property type="project" value="UniProtKB-SubCell"/>
</dbReference>
<keyword evidence="8" id="KW-0143">Chaperone</keyword>
<keyword evidence="7 8" id="KW-1015">Disulfide bond</keyword>
<evidence type="ECO:0000256" key="7">
    <source>
        <dbReference type="ARBA" id="ARBA00023157"/>
    </source>
</evidence>
<dbReference type="InterPro" id="IPR050673">
    <property type="entry name" value="Mito_inner_translocase_sub"/>
</dbReference>
<sequence>MDGSMQMPPTMQIDSESTVKQFKEFLSQYNKTAEMCFMHCVHDFTTRKVLEAENTCTVNCLEKFLKMSQRVAQRFQEHQLAQSDAAGAAMTGMTK</sequence>
<keyword evidence="6 8" id="KW-0496">Mitochondrion</keyword>
<accession>A0ABD0KMT3</accession>
<evidence type="ECO:0000256" key="6">
    <source>
        <dbReference type="ARBA" id="ARBA00023128"/>
    </source>
</evidence>
<evidence type="ECO:0000256" key="1">
    <source>
        <dbReference type="ARBA" id="ARBA00022448"/>
    </source>
</evidence>
<reference evidence="10 11" key="1">
    <citation type="journal article" date="2023" name="Sci. Data">
        <title>Genome assembly of the Korean intertidal mud-creeper Batillaria attramentaria.</title>
        <authorList>
            <person name="Patra A.K."/>
            <person name="Ho P.T."/>
            <person name="Jun S."/>
            <person name="Lee S.J."/>
            <person name="Kim Y."/>
            <person name="Won Y.J."/>
        </authorList>
    </citation>
    <scope>NUCLEOTIDE SEQUENCE [LARGE SCALE GENOMIC DNA]</scope>
    <source>
        <strain evidence="10">Wonlab-2016</strain>
    </source>
</reference>
<comment type="subcellular location">
    <subcellularLocation>
        <location evidence="8">Mitochondrion inner membrane</location>
        <topology evidence="8">Peripheral membrane protein</topology>
        <orientation evidence="8">Intermembrane side</orientation>
    </subcellularLocation>
</comment>
<keyword evidence="11" id="KW-1185">Reference proteome</keyword>
<dbReference type="GO" id="GO:0046872">
    <property type="term" value="F:metal ion binding"/>
    <property type="evidence" value="ECO:0007669"/>
    <property type="project" value="UniProtKB-KW"/>
</dbReference>
<comment type="similarity">
    <text evidence="8">Belongs to the small Tim family.</text>
</comment>
<keyword evidence="1 8" id="KW-0813">Transport</keyword>
<dbReference type="Proteomes" id="UP001519460">
    <property type="component" value="Unassembled WGS sequence"/>
</dbReference>
<evidence type="ECO:0000256" key="4">
    <source>
        <dbReference type="ARBA" id="ARBA00022927"/>
    </source>
</evidence>
<keyword evidence="5 8" id="KW-0811">Translocation</keyword>
<evidence type="ECO:0000256" key="3">
    <source>
        <dbReference type="ARBA" id="ARBA00022833"/>
    </source>
</evidence>
<keyword evidence="3" id="KW-0862">Zinc</keyword>
<comment type="caution">
    <text evidence="10">The sequence shown here is derived from an EMBL/GenBank/DDBJ whole genome shotgun (WGS) entry which is preliminary data.</text>
</comment>
<dbReference type="InterPro" id="IPR004217">
    <property type="entry name" value="Tim10-like"/>
</dbReference>
<comment type="domain">
    <text evidence="8">The twin CX3C motif contains 4 conserved Cys residues that form 2 disulfide bonds in the mitochondrial intermembrane space.</text>
</comment>
<dbReference type="Pfam" id="PF02953">
    <property type="entry name" value="zf-Tim10_DDP"/>
    <property type="match status" value="1"/>
</dbReference>
<evidence type="ECO:0000256" key="2">
    <source>
        <dbReference type="ARBA" id="ARBA00022723"/>
    </source>
</evidence>
<keyword evidence="2" id="KW-0479">Metal-binding</keyword>
<gene>
    <name evidence="10" type="ORF">BaRGS_00020396</name>
</gene>
<dbReference type="InterPro" id="IPR035427">
    <property type="entry name" value="Tim10-like_dom_sf"/>
</dbReference>
<evidence type="ECO:0000313" key="11">
    <source>
        <dbReference type="Proteomes" id="UP001519460"/>
    </source>
</evidence>
<keyword evidence="8" id="KW-0999">Mitochondrion inner membrane</keyword>
<dbReference type="Gene3D" id="1.10.287.810">
    <property type="entry name" value="Mitochondrial import inner membrane translocase subunit tim13 like domains"/>
    <property type="match status" value="1"/>
</dbReference>
<keyword evidence="8" id="KW-0472">Membrane</keyword>
<dbReference type="SUPFAM" id="SSF144122">
    <property type="entry name" value="Tim10-like"/>
    <property type="match status" value="1"/>
</dbReference>
<comment type="subunit">
    <text evidence="8">Heterohexamer.</text>
</comment>
<evidence type="ECO:0000256" key="5">
    <source>
        <dbReference type="ARBA" id="ARBA00023010"/>
    </source>
</evidence>
<dbReference type="AlphaFoldDB" id="A0ABD0KMT3"/>
<dbReference type="EMBL" id="JACVVK020000151">
    <property type="protein sequence ID" value="KAK7488422.1"/>
    <property type="molecule type" value="Genomic_DNA"/>
</dbReference>
<evidence type="ECO:0000256" key="8">
    <source>
        <dbReference type="RuleBase" id="RU367043"/>
    </source>
</evidence>
<evidence type="ECO:0000313" key="10">
    <source>
        <dbReference type="EMBL" id="KAK7488422.1"/>
    </source>
</evidence>
<organism evidence="10 11">
    <name type="scientific">Batillaria attramentaria</name>
    <dbReference type="NCBI Taxonomy" id="370345"/>
    <lineage>
        <taxon>Eukaryota</taxon>
        <taxon>Metazoa</taxon>
        <taxon>Spiralia</taxon>
        <taxon>Lophotrochozoa</taxon>
        <taxon>Mollusca</taxon>
        <taxon>Gastropoda</taxon>
        <taxon>Caenogastropoda</taxon>
        <taxon>Sorbeoconcha</taxon>
        <taxon>Cerithioidea</taxon>
        <taxon>Batillariidae</taxon>
        <taxon>Batillaria</taxon>
    </lineage>
</organism>
<keyword evidence="4 8" id="KW-0653">Protein transport</keyword>